<dbReference type="EnsemblPlants" id="AVESA.00010b.r2.2DG0330360.1">
    <property type="protein sequence ID" value="AVESA.00010b.r2.2DG0330360.1.CDS.1"/>
    <property type="gene ID" value="AVESA.00010b.r2.2DG0330360"/>
</dbReference>
<name>A0ACD5UYL8_AVESA</name>
<organism evidence="1 2">
    <name type="scientific">Avena sativa</name>
    <name type="common">Oat</name>
    <dbReference type="NCBI Taxonomy" id="4498"/>
    <lineage>
        <taxon>Eukaryota</taxon>
        <taxon>Viridiplantae</taxon>
        <taxon>Streptophyta</taxon>
        <taxon>Embryophyta</taxon>
        <taxon>Tracheophyta</taxon>
        <taxon>Spermatophyta</taxon>
        <taxon>Magnoliopsida</taxon>
        <taxon>Liliopsida</taxon>
        <taxon>Poales</taxon>
        <taxon>Poaceae</taxon>
        <taxon>BOP clade</taxon>
        <taxon>Pooideae</taxon>
        <taxon>Poodae</taxon>
        <taxon>Poeae</taxon>
        <taxon>Poeae Chloroplast Group 1 (Aveneae type)</taxon>
        <taxon>Aveninae</taxon>
        <taxon>Avena</taxon>
    </lineage>
</organism>
<dbReference type="Proteomes" id="UP001732700">
    <property type="component" value="Chromosome 2D"/>
</dbReference>
<accession>A0ACD5UYL8</accession>
<sequence>MIELDAIQKLLRIAPSRYSQMACSIETLLDLSTLSLEEVSRRLAASEGRGELEPDAGGKILLTEEEWRSRFSTRDPDGGQSSGSGKNVEKGKRPQGRLSGDGSGGKGDVGGKPPRRNGKCNYCGIEGHWARECRRAKRERDDRGKREEQAHLVQGQDDAPAMLLAEVGTITVLDPPKATRVASTTTMATEERVFLNEERVVPTPSNDERWYLDTGASNHMTGSRSVFSKIDCQVEGSVRFGDGSVVEIEGRGSVLFICKNGEHRLLTDVHYIPRLRSSIISIGQLDEIGVKTVVADGVMTLYDRERSVIAHVNRLSNRLYPIYLTLTKPVSLLAQAGEEAWRWHALYGHLHFRGLHDLFGKDMVRGMPRIERLEQFCTGCALGKQHRVSFPRATAYRAEEKLELTHGDLCGPISPATPGGSRYFLLVVDDMSRYMWVEMLRTKDEALGFFKKIKKLAETETGLKMKVFRSDRGGELISKEFTDFCTDQGLRRHTTAPYSPQQNGVVERRNQTVVEMARCMMKSMSVPSMFWAEAVKVAVYILNRSPTRALQGITPYEAWFKRKPNVSYLRTFGCTAYVKTTGPSVKKHDDRSTAMVFVGYEEGAKAYRCYNPVSKRLCITRDVVFQEDRPWDWNQHSTEPKRLEEFTVIYGDEQFSETTTKHRSPTAETQGVHRSPSQGVQMSEPLTFDQRGADDSAAIEEPVQPTQVQAAAAPLAGGHPMQTRAKAGKFCPNPIFQDEDYDCSGLCLLSAEEPSSVEAAFGDPAWKKAMEEDMECILENHTWEMASLPSGQRAIGLKWVYKIKKDPEGNIVKHKARLVAKGYAQRQGIDFEEVFAPVARIETVRLLLALAAHGKWEVHHMYVKSAFLNGDLNEEVYVQQPPGFTDTESVHKVLKLKKALYGLRQAPRAWNAKLDASLGLLGFERCPLEHALYRRGNSDRFLLIGVYVDDLVITGTHTEDISTFKKQMHELFRMSDLGLLSYYLGIEVHQEAGRITLCQRSYAEKILESAGMSNCNSSQMPAETRCKVGKRNGGDPVDATLYRNIIGSLRYLVNSRPDIAFAVGFASRFMEAPCTQHWALVKQILCYVRGTLGYGCVYRAGASEPELIGFSDSDHAGSVDDRKSTTGILFFLGSSAVTWSSQKQKTVATSSCEAEYIAASAAACQGLWLTRLLAMMKGTEPVKFVLQVDNSSAISLCMNPIHHEQSKHIDVKYHHIREHIEDGKLYVEHVRTESQLADILTKGLGRVKFIELRQKLGVEEVKAT</sequence>
<keyword evidence="2" id="KW-1185">Reference proteome</keyword>
<evidence type="ECO:0000313" key="1">
    <source>
        <dbReference type="EnsemblPlants" id="AVESA.00010b.r2.2DG0330360.1.CDS.1"/>
    </source>
</evidence>
<evidence type="ECO:0000313" key="2">
    <source>
        <dbReference type="Proteomes" id="UP001732700"/>
    </source>
</evidence>
<protein>
    <submittedName>
        <fullName evidence="1">Uncharacterized protein</fullName>
    </submittedName>
</protein>
<reference evidence="1" key="2">
    <citation type="submission" date="2025-09" db="UniProtKB">
        <authorList>
            <consortium name="EnsemblPlants"/>
        </authorList>
    </citation>
    <scope>IDENTIFICATION</scope>
</reference>
<proteinExistence type="predicted"/>
<reference evidence="1" key="1">
    <citation type="submission" date="2021-05" db="EMBL/GenBank/DDBJ databases">
        <authorList>
            <person name="Scholz U."/>
            <person name="Mascher M."/>
            <person name="Fiebig A."/>
        </authorList>
    </citation>
    <scope>NUCLEOTIDE SEQUENCE [LARGE SCALE GENOMIC DNA]</scope>
</reference>